<dbReference type="Proteomes" id="UP000663929">
    <property type="component" value="Chromosome"/>
</dbReference>
<keyword evidence="2" id="KW-0808">Transferase</keyword>
<dbReference type="AlphaFoldDB" id="A0A8A4TVJ5"/>
<dbReference type="SUPFAM" id="SSF53335">
    <property type="entry name" value="S-adenosyl-L-methionine-dependent methyltransferases"/>
    <property type="match status" value="1"/>
</dbReference>
<protein>
    <submittedName>
        <fullName evidence="5">Class I SAM-dependent methyltransferase</fullName>
    </submittedName>
</protein>
<name>A0A8A4TVJ5_SULCO</name>
<gene>
    <name evidence="5" type="ORF">J3U87_33645</name>
</gene>
<dbReference type="Gene3D" id="2.60.40.1180">
    <property type="entry name" value="Golgi alpha-mannosidase II"/>
    <property type="match status" value="1"/>
</dbReference>
<evidence type="ECO:0000256" key="3">
    <source>
        <dbReference type="ARBA" id="ARBA00022691"/>
    </source>
</evidence>
<evidence type="ECO:0000256" key="2">
    <source>
        <dbReference type="ARBA" id="ARBA00022679"/>
    </source>
</evidence>
<dbReference type="InterPro" id="IPR029063">
    <property type="entry name" value="SAM-dependent_MTases_sf"/>
</dbReference>
<evidence type="ECO:0000259" key="4">
    <source>
        <dbReference type="Pfam" id="PF10672"/>
    </source>
</evidence>
<dbReference type="PANTHER" id="PTHR43042">
    <property type="entry name" value="SAM-DEPENDENT METHYLTRANSFERASE"/>
    <property type="match status" value="1"/>
</dbReference>
<dbReference type="Gene3D" id="3.40.50.150">
    <property type="entry name" value="Vaccinia Virus protein VP39"/>
    <property type="match status" value="1"/>
</dbReference>
<dbReference type="GO" id="GO:0032259">
    <property type="term" value="P:methylation"/>
    <property type="evidence" value="ECO:0007669"/>
    <property type="project" value="UniProtKB-KW"/>
</dbReference>
<keyword evidence="3" id="KW-0949">S-adenosyl-L-methionine</keyword>
<dbReference type="EMBL" id="CP071793">
    <property type="protein sequence ID" value="QTD50555.1"/>
    <property type="molecule type" value="Genomic_DNA"/>
</dbReference>
<proteinExistence type="predicted"/>
<reference evidence="5" key="1">
    <citation type="submission" date="2021-03" db="EMBL/GenBank/DDBJ databases">
        <title>Acanthopleuribacteraceae sp. M133.</title>
        <authorList>
            <person name="Wang G."/>
        </authorList>
    </citation>
    <scope>NUCLEOTIDE SEQUENCE</scope>
    <source>
        <strain evidence="5">M133</strain>
    </source>
</reference>
<evidence type="ECO:0000256" key="1">
    <source>
        <dbReference type="ARBA" id="ARBA00022603"/>
    </source>
</evidence>
<dbReference type="InterPro" id="IPR019614">
    <property type="entry name" value="SAM-dep_methyl-trfase"/>
</dbReference>
<feature type="domain" description="S-adenosylmethionine-dependent methyltransferase" evidence="4">
    <location>
        <begin position="72"/>
        <end position="205"/>
    </location>
</feature>
<dbReference type="KEGG" id="scor:J3U87_33645"/>
<dbReference type="PANTHER" id="PTHR43042:SF2">
    <property type="entry name" value="SAM-DEPENDENT METHYLTRANSFERASE"/>
    <property type="match status" value="1"/>
</dbReference>
<evidence type="ECO:0000313" key="6">
    <source>
        <dbReference type="Proteomes" id="UP000663929"/>
    </source>
</evidence>
<accession>A0A8A4TVJ5</accession>
<keyword evidence="6" id="KW-1185">Reference proteome</keyword>
<dbReference type="Pfam" id="PF10672">
    <property type="entry name" value="Methyltrans_SAM"/>
    <property type="match status" value="1"/>
</dbReference>
<keyword evidence="1 5" id="KW-0489">Methyltransferase</keyword>
<dbReference type="RefSeq" id="WP_237380374.1">
    <property type="nucleotide sequence ID" value="NZ_CP071793.1"/>
</dbReference>
<dbReference type="InterPro" id="IPR013780">
    <property type="entry name" value="Glyco_hydro_b"/>
</dbReference>
<dbReference type="GO" id="GO:0008168">
    <property type="term" value="F:methyltransferase activity"/>
    <property type="evidence" value="ECO:0007669"/>
    <property type="project" value="UniProtKB-KW"/>
</dbReference>
<organism evidence="5 6">
    <name type="scientific">Sulfidibacter corallicola</name>
    <dbReference type="NCBI Taxonomy" id="2818388"/>
    <lineage>
        <taxon>Bacteria</taxon>
        <taxon>Pseudomonadati</taxon>
        <taxon>Acidobacteriota</taxon>
        <taxon>Holophagae</taxon>
        <taxon>Acanthopleuribacterales</taxon>
        <taxon>Acanthopleuribacteraceae</taxon>
        <taxon>Sulfidibacter</taxon>
    </lineage>
</organism>
<evidence type="ECO:0000313" key="5">
    <source>
        <dbReference type="EMBL" id="QTD50555.1"/>
    </source>
</evidence>
<sequence>MTQIKEPASRGAYRLIDAGDEQKLEMVGPYKVVRQAAQAFWPRKLDAREWQRDVNGVHVRTQKGGGFWKFEQRPPESWIVDWRGFRFKAKLTDFGHIGLFPEQGATNFEWLRRHAADPSLHVINLFGYTGGSSLAAAAAGAQVTHVDASKGVVTWARENFELNGLGDHPVRWIVEDVVKYLEREVRRGNRYQGFILDPPTYGRGPKGQIWRIEKDLPILLDLIEKLADPFAFILLSCHTPGFTACSLKNILHMAFDLPLAQIEAGEMTVGIENSELVLPSGTYARWAV</sequence>